<dbReference type="Proteomes" id="UP000185596">
    <property type="component" value="Unassembled WGS sequence"/>
</dbReference>
<keyword evidence="3" id="KW-1185">Reference proteome</keyword>
<dbReference type="EMBL" id="MSIE01000006">
    <property type="protein sequence ID" value="OLF18707.1"/>
    <property type="molecule type" value="Genomic_DNA"/>
</dbReference>
<comment type="caution">
    <text evidence="2">The sequence shown here is derived from an EMBL/GenBank/DDBJ whole genome shotgun (WGS) entry which is preliminary data.</text>
</comment>
<feature type="transmembrane region" description="Helical" evidence="1">
    <location>
        <begin position="15"/>
        <end position="40"/>
    </location>
</feature>
<keyword evidence="1" id="KW-0812">Transmembrane</keyword>
<feature type="transmembrane region" description="Helical" evidence="1">
    <location>
        <begin position="92"/>
        <end position="110"/>
    </location>
</feature>
<protein>
    <recommendedName>
        <fullName evidence="4">MalT-like TPR region domain-containing protein</fullName>
    </recommendedName>
</protein>
<dbReference type="STRING" id="1912961.BU204_05010"/>
<keyword evidence="1" id="KW-0472">Membrane</keyword>
<dbReference type="AlphaFoldDB" id="A0A1Q8CWH9"/>
<keyword evidence="1" id="KW-1133">Transmembrane helix</keyword>
<accession>A0A1Q8CWH9</accession>
<sequence length="362" mass="37912">MVAIVVLEPTPADAAVALVGALAGLLAILAASQLGLLASVPLVGVRVHRIVLGVGPRLGDWSTPNRTLTVRAIPVVLSVMVRAGRAPVRRRMWASALCSVLAEVAVLVLAVSADSVFMDGFAVACVAELAHSLLPRRSPAGTSTGWLLFRLPWVSTEQARQMEAAPLVGEAIDLAHNGHLAAAEQVAARLRDQYPDLRSALTARMAVLEAQGRYAEAMILAVKLASDAAQRPDEAAGSFAALAGLAAVTVEAGQLDSELGLSTASQALENASTLGYPNYRLNGVRALLELLRGNTKEAIALARLAAGSGDDLLARADDLATLARAHMASGDNQTAREIIGQAEKLASWWPRVARTRSRLEVC</sequence>
<name>A0A1Q8CWH9_9PSEU</name>
<proteinExistence type="predicted"/>
<reference evidence="2 3" key="1">
    <citation type="submission" date="2016-12" db="EMBL/GenBank/DDBJ databases">
        <title>The draft genome sequence of Actinophytocola sp. 11-183.</title>
        <authorList>
            <person name="Wang W."/>
            <person name="Yuan L."/>
        </authorList>
    </citation>
    <scope>NUCLEOTIDE SEQUENCE [LARGE SCALE GENOMIC DNA]</scope>
    <source>
        <strain evidence="2 3">11-183</strain>
    </source>
</reference>
<evidence type="ECO:0008006" key="4">
    <source>
        <dbReference type="Google" id="ProtNLM"/>
    </source>
</evidence>
<dbReference type="Gene3D" id="1.25.40.10">
    <property type="entry name" value="Tetratricopeptide repeat domain"/>
    <property type="match status" value="1"/>
</dbReference>
<evidence type="ECO:0000313" key="2">
    <source>
        <dbReference type="EMBL" id="OLF18707.1"/>
    </source>
</evidence>
<dbReference type="InterPro" id="IPR011990">
    <property type="entry name" value="TPR-like_helical_dom_sf"/>
</dbReference>
<evidence type="ECO:0000256" key="1">
    <source>
        <dbReference type="SAM" id="Phobius"/>
    </source>
</evidence>
<organism evidence="2 3">
    <name type="scientific">Actinophytocola xanthii</name>
    <dbReference type="NCBI Taxonomy" id="1912961"/>
    <lineage>
        <taxon>Bacteria</taxon>
        <taxon>Bacillati</taxon>
        <taxon>Actinomycetota</taxon>
        <taxon>Actinomycetes</taxon>
        <taxon>Pseudonocardiales</taxon>
        <taxon>Pseudonocardiaceae</taxon>
    </lineage>
</organism>
<evidence type="ECO:0000313" key="3">
    <source>
        <dbReference type="Proteomes" id="UP000185596"/>
    </source>
</evidence>
<gene>
    <name evidence="2" type="ORF">BU204_05010</name>
</gene>